<evidence type="ECO:0000313" key="5">
    <source>
        <dbReference type="Proteomes" id="UP000053477"/>
    </source>
</evidence>
<dbReference type="STRING" id="27342.A0A0H2R855"/>
<evidence type="ECO:0000256" key="3">
    <source>
        <dbReference type="ARBA" id="ARBA00023006"/>
    </source>
</evidence>
<evidence type="ECO:0000256" key="2">
    <source>
        <dbReference type="ARBA" id="ARBA00018874"/>
    </source>
</evidence>
<dbReference type="GO" id="GO:0000045">
    <property type="term" value="P:autophagosome assembly"/>
    <property type="evidence" value="ECO:0007669"/>
    <property type="project" value="TreeGrafter"/>
</dbReference>
<dbReference type="PANTHER" id="PTHR13292">
    <property type="entry name" value="AUTOPHAGY-RELATED PROTEIN 101"/>
    <property type="match status" value="1"/>
</dbReference>
<organism evidence="4 5">
    <name type="scientific">Schizopora paradoxa</name>
    <dbReference type="NCBI Taxonomy" id="27342"/>
    <lineage>
        <taxon>Eukaryota</taxon>
        <taxon>Fungi</taxon>
        <taxon>Dikarya</taxon>
        <taxon>Basidiomycota</taxon>
        <taxon>Agaricomycotina</taxon>
        <taxon>Agaricomycetes</taxon>
        <taxon>Hymenochaetales</taxon>
        <taxon>Schizoporaceae</taxon>
        <taxon>Schizopora</taxon>
    </lineage>
</organism>
<keyword evidence="3" id="KW-0072">Autophagy</keyword>
<dbReference type="AlphaFoldDB" id="A0A0H2R855"/>
<dbReference type="Pfam" id="PF07855">
    <property type="entry name" value="ATG101"/>
    <property type="match status" value="1"/>
</dbReference>
<dbReference type="GO" id="GO:1990316">
    <property type="term" value="C:Atg1/ULK1 kinase complex"/>
    <property type="evidence" value="ECO:0007669"/>
    <property type="project" value="TreeGrafter"/>
</dbReference>
<dbReference type="OrthoDB" id="10259639at2759"/>
<dbReference type="InParanoid" id="A0A0H2R855"/>
<dbReference type="PANTHER" id="PTHR13292:SF0">
    <property type="entry name" value="AUTOPHAGY-RELATED PROTEIN 101"/>
    <property type="match status" value="1"/>
</dbReference>
<dbReference type="EMBL" id="KQ086110">
    <property type="protein sequence ID" value="KLO08005.1"/>
    <property type="molecule type" value="Genomic_DNA"/>
</dbReference>
<dbReference type="InterPro" id="IPR012445">
    <property type="entry name" value="ATG101"/>
</dbReference>
<dbReference type="GO" id="GO:0000407">
    <property type="term" value="C:phagophore assembly site"/>
    <property type="evidence" value="ECO:0007669"/>
    <property type="project" value="TreeGrafter"/>
</dbReference>
<protein>
    <recommendedName>
        <fullName evidence="2">Autophagy-related protein 101</fullName>
    </recommendedName>
</protein>
<proteinExistence type="inferred from homology"/>
<comment type="similarity">
    <text evidence="1">Belongs to the ATG101 family.</text>
</comment>
<keyword evidence="5" id="KW-1185">Reference proteome</keyword>
<evidence type="ECO:0000256" key="1">
    <source>
        <dbReference type="ARBA" id="ARBA00007130"/>
    </source>
</evidence>
<dbReference type="Proteomes" id="UP000053477">
    <property type="component" value="Unassembled WGS sequence"/>
</dbReference>
<accession>A0A0H2R855</accession>
<dbReference type="GO" id="GO:0019901">
    <property type="term" value="F:protein kinase binding"/>
    <property type="evidence" value="ECO:0007669"/>
    <property type="project" value="TreeGrafter"/>
</dbReference>
<sequence>METQQQPTITIDIVFDRNQAREALRALLHAILFHRLFGIVKPQKFDVLDVTFPGVKDAQIEMLVDERVEAFWTGMEKDPGKQAQITVTFSEKRQRRTWFTMGEEEVPWEKWIINAKVRQPRPEEAAAFREELSSALSNALMTILTHSSSEQGRAAVPPITNASGISPFPLKISVKVGGVEVNV</sequence>
<evidence type="ECO:0000313" key="4">
    <source>
        <dbReference type="EMBL" id="KLO08005.1"/>
    </source>
</evidence>
<name>A0A0H2R855_9AGAM</name>
<reference evidence="4 5" key="1">
    <citation type="submission" date="2015-04" db="EMBL/GenBank/DDBJ databases">
        <title>Complete genome sequence of Schizopora paradoxa KUC8140, a cosmopolitan wood degrader in East Asia.</title>
        <authorList>
            <consortium name="DOE Joint Genome Institute"/>
            <person name="Min B."/>
            <person name="Park H."/>
            <person name="Jang Y."/>
            <person name="Kim J.-J."/>
            <person name="Kim K.H."/>
            <person name="Pangilinan J."/>
            <person name="Lipzen A."/>
            <person name="Riley R."/>
            <person name="Grigoriev I.V."/>
            <person name="Spatafora J.W."/>
            <person name="Choi I.-G."/>
        </authorList>
    </citation>
    <scope>NUCLEOTIDE SEQUENCE [LARGE SCALE GENOMIC DNA]</scope>
    <source>
        <strain evidence="4 5">KUC8140</strain>
    </source>
</reference>
<gene>
    <name evidence="4" type="ORF">SCHPADRAFT_880961</name>
</gene>
<dbReference type="FunCoup" id="A0A0H2R855">
    <property type="interactions" value="228"/>
</dbReference>